<proteinExistence type="predicted"/>
<dbReference type="AlphaFoldDB" id="A0A392P840"/>
<gene>
    <name evidence="1" type="ORF">A2U01_0028708</name>
</gene>
<evidence type="ECO:0000313" key="1">
    <source>
        <dbReference type="EMBL" id="MCI07639.1"/>
    </source>
</evidence>
<dbReference type="Proteomes" id="UP000265520">
    <property type="component" value="Unassembled WGS sequence"/>
</dbReference>
<evidence type="ECO:0000313" key="2">
    <source>
        <dbReference type="Proteomes" id="UP000265520"/>
    </source>
</evidence>
<dbReference type="EMBL" id="LXQA010066126">
    <property type="protein sequence ID" value="MCI07639.1"/>
    <property type="molecule type" value="Genomic_DNA"/>
</dbReference>
<name>A0A392P840_9FABA</name>
<dbReference type="GO" id="GO:0006508">
    <property type="term" value="P:proteolysis"/>
    <property type="evidence" value="ECO:0007669"/>
    <property type="project" value="UniProtKB-KW"/>
</dbReference>
<comment type="caution">
    <text evidence="1">The sequence shown here is derived from an EMBL/GenBank/DDBJ whole genome shotgun (WGS) entry which is preliminary data.</text>
</comment>
<keyword evidence="1" id="KW-0645">Protease</keyword>
<accession>A0A392P840</accession>
<keyword evidence="1" id="KW-0378">Hydrolase</keyword>
<dbReference type="GO" id="GO:0008233">
    <property type="term" value="F:peptidase activity"/>
    <property type="evidence" value="ECO:0007669"/>
    <property type="project" value="UniProtKB-KW"/>
</dbReference>
<sequence length="100" mass="11560">MDVARDSNVTELELKYGTQWMPTVPDLKLICVPIEDVEHIFLMVIKMDEMKVYHLDTHLLSHQVGARRLIIKKICDMVSQISLSLYDLEVPSCAFPHFDT</sequence>
<reference evidence="1 2" key="1">
    <citation type="journal article" date="2018" name="Front. Plant Sci.">
        <title>Red Clover (Trifolium pratense) and Zigzag Clover (T. medium) - A Picture of Genomic Similarities and Differences.</title>
        <authorList>
            <person name="Dluhosova J."/>
            <person name="Istvanek J."/>
            <person name="Nedelnik J."/>
            <person name="Repkova J."/>
        </authorList>
    </citation>
    <scope>NUCLEOTIDE SEQUENCE [LARGE SCALE GENOMIC DNA]</scope>
    <source>
        <strain evidence="2">cv. 10/8</strain>
        <tissue evidence="1">Leaf</tissue>
    </source>
</reference>
<protein>
    <submittedName>
        <fullName evidence="1">Ulp1 protease family carboxy-terminal domain protein</fullName>
    </submittedName>
</protein>
<keyword evidence="2" id="KW-1185">Reference proteome</keyword>
<organism evidence="1 2">
    <name type="scientific">Trifolium medium</name>
    <dbReference type="NCBI Taxonomy" id="97028"/>
    <lineage>
        <taxon>Eukaryota</taxon>
        <taxon>Viridiplantae</taxon>
        <taxon>Streptophyta</taxon>
        <taxon>Embryophyta</taxon>
        <taxon>Tracheophyta</taxon>
        <taxon>Spermatophyta</taxon>
        <taxon>Magnoliopsida</taxon>
        <taxon>eudicotyledons</taxon>
        <taxon>Gunneridae</taxon>
        <taxon>Pentapetalae</taxon>
        <taxon>rosids</taxon>
        <taxon>fabids</taxon>
        <taxon>Fabales</taxon>
        <taxon>Fabaceae</taxon>
        <taxon>Papilionoideae</taxon>
        <taxon>50 kb inversion clade</taxon>
        <taxon>NPAAA clade</taxon>
        <taxon>Hologalegina</taxon>
        <taxon>IRL clade</taxon>
        <taxon>Trifolieae</taxon>
        <taxon>Trifolium</taxon>
    </lineage>
</organism>